<feature type="domain" description="DUF4220" evidence="2">
    <location>
        <begin position="37"/>
        <end position="426"/>
    </location>
</feature>
<reference evidence="3 4" key="1">
    <citation type="submission" date="2016-09" db="EMBL/GenBank/DDBJ databases">
        <title>The draft genome of Dichanthelium oligosanthes: A C3 panicoid grass species.</title>
        <authorList>
            <person name="Studer A.J."/>
            <person name="Schnable J.C."/>
            <person name="Brutnell T.P."/>
        </authorList>
    </citation>
    <scope>NUCLEOTIDE SEQUENCE [LARGE SCALE GENOMIC DNA]</scope>
    <source>
        <strain evidence="4">cv. Kellogg 1175</strain>
        <tissue evidence="3">Leaf</tissue>
    </source>
</reference>
<dbReference type="AlphaFoldDB" id="A0A1E5UQ99"/>
<dbReference type="PANTHER" id="PTHR31325">
    <property type="entry name" value="OS01G0798800 PROTEIN-RELATED"/>
    <property type="match status" value="1"/>
</dbReference>
<keyword evidence="1" id="KW-0812">Transmembrane</keyword>
<name>A0A1E5UQ99_9POAL</name>
<proteinExistence type="predicted"/>
<dbReference type="Proteomes" id="UP000095767">
    <property type="component" value="Unassembled WGS sequence"/>
</dbReference>
<evidence type="ECO:0000256" key="1">
    <source>
        <dbReference type="SAM" id="Phobius"/>
    </source>
</evidence>
<feature type="transmembrane region" description="Helical" evidence="1">
    <location>
        <begin position="126"/>
        <end position="145"/>
    </location>
</feature>
<feature type="transmembrane region" description="Helical" evidence="1">
    <location>
        <begin position="63"/>
        <end position="84"/>
    </location>
</feature>
<dbReference type="EMBL" id="LWDX02068397">
    <property type="protein sequence ID" value="OEL14988.1"/>
    <property type="molecule type" value="Genomic_DNA"/>
</dbReference>
<protein>
    <recommendedName>
        <fullName evidence="2">DUF4220 domain-containing protein</fullName>
    </recommendedName>
</protein>
<feature type="transmembrane region" description="Helical" evidence="1">
    <location>
        <begin position="350"/>
        <end position="373"/>
    </location>
</feature>
<feature type="transmembrane region" description="Helical" evidence="1">
    <location>
        <begin position="309"/>
        <end position="329"/>
    </location>
</feature>
<dbReference type="InterPro" id="IPR025315">
    <property type="entry name" value="DUF4220"/>
</dbReference>
<sequence length="473" mass="52489">MQVLGFTAAAAALLLFQLVFGSVRRRSRSPLLHGALWLAHTLLPPLTAYALGLMQASPAKSALYPVWALSLFLVTGGAGAVTAHDHGDNGRWMRRVFVYLQTYLFSTLMCRVLLSSSSSAAVTVPFALLATTVVSSHAFGVRASWAAGHPGPSKVVADHMKNDHAATMNGCKYLVHWPGHKVARGGRSSSAAAYRCELPKDDVITIDMVWELCNREEAAFASHGVSSSRIKGACLSYSLFHLLKRRFFGLDCAEASLAETRRFVLDGLLSEDNTNEHTEAFRMIEVELGFLYDFFYTKYACVFEVETTFFFTAILKIFLTFVLGAVVLLKSHDLLKHVPVTESTTRTVDVVVTVLVLGVFIAVEATQTVMYMGSDWAMVSLACCRLTKSTTNRFLPFGHRKPFGFLCRRPMFSNWHNSIGQYSVIESSQFFRRSKAFSFETEPEPMLVFSATAEYLRRTWGSLTTSKGLHFVN</sequence>
<evidence type="ECO:0000313" key="3">
    <source>
        <dbReference type="EMBL" id="OEL14988.1"/>
    </source>
</evidence>
<dbReference type="STRING" id="888268.A0A1E5UQ99"/>
<dbReference type="Pfam" id="PF13968">
    <property type="entry name" value="DUF4220"/>
    <property type="match status" value="1"/>
</dbReference>
<dbReference type="OrthoDB" id="682714at2759"/>
<evidence type="ECO:0000313" key="4">
    <source>
        <dbReference type="Proteomes" id="UP000095767"/>
    </source>
</evidence>
<keyword evidence="4" id="KW-1185">Reference proteome</keyword>
<gene>
    <name evidence="3" type="ORF">BAE44_0023994</name>
</gene>
<keyword evidence="1" id="KW-0472">Membrane</keyword>
<accession>A0A1E5UQ99</accession>
<comment type="caution">
    <text evidence="3">The sequence shown here is derived from an EMBL/GenBank/DDBJ whole genome shotgun (WGS) entry which is preliminary data.</text>
</comment>
<organism evidence="3 4">
    <name type="scientific">Dichanthelium oligosanthes</name>
    <dbReference type="NCBI Taxonomy" id="888268"/>
    <lineage>
        <taxon>Eukaryota</taxon>
        <taxon>Viridiplantae</taxon>
        <taxon>Streptophyta</taxon>
        <taxon>Embryophyta</taxon>
        <taxon>Tracheophyta</taxon>
        <taxon>Spermatophyta</taxon>
        <taxon>Magnoliopsida</taxon>
        <taxon>Liliopsida</taxon>
        <taxon>Poales</taxon>
        <taxon>Poaceae</taxon>
        <taxon>PACMAD clade</taxon>
        <taxon>Panicoideae</taxon>
        <taxon>Panicodae</taxon>
        <taxon>Paniceae</taxon>
        <taxon>Dichantheliinae</taxon>
        <taxon>Dichanthelium</taxon>
    </lineage>
</organism>
<feature type="transmembrane region" description="Helical" evidence="1">
    <location>
        <begin position="96"/>
        <end position="114"/>
    </location>
</feature>
<feature type="transmembrane region" description="Helical" evidence="1">
    <location>
        <begin position="31"/>
        <end position="51"/>
    </location>
</feature>
<evidence type="ECO:0000259" key="2">
    <source>
        <dbReference type="Pfam" id="PF13968"/>
    </source>
</evidence>
<keyword evidence="1" id="KW-1133">Transmembrane helix</keyword>